<feature type="compositionally biased region" description="Polar residues" evidence="1">
    <location>
        <begin position="59"/>
        <end position="87"/>
    </location>
</feature>
<organism evidence="2 3">
    <name type="scientific">Nephila pilipes</name>
    <name type="common">Giant wood spider</name>
    <name type="synonym">Nephila maculata</name>
    <dbReference type="NCBI Taxonomy" id="299642"/>
    <lineage>
        <taxon>Eukaryota</taxon>
        <taxon>Metazoa</taxon>
        <taxon>Ecdysozoa</taxon>
        <taxon>Arthropoda</taxon>
        <taxon>Chelicerata</taxon>
        <taxon>Arachnida</taxon>
        <taxon>Araneae</taxon>
        <taxon>Araneomorphae</taxon>
        <taxon>Entelegynae</taxon>
        <taxon>Araneoidea</taxon>
        <taxon>Nephilidae</taxon>
        <taxon>Nephila</taxon>
    </lineage>
</organism>
<evidence type="ECO:0000313" key="2">
    <source>
        <dbReference type="EMBL" id="GFU01094.1"/>
    </source>
</evidence>
<dbReference type="EMBL" id="BMAW01076331">
    <property type="protein sequence ID" value="GFU01094.1"/>
    <property type="molecule type" value="Genomic_DNA"/>
</dbReference>
<keyword evidence="3" id="KW-1185">Reference proteome</keyword>
<accession>A0A8X6UE63</accession>
<sequence>MTRSTYKWTPCISAIHQCEDFCKVLIMLAAHIFKENADIVSSRNVKTSANGKLKGLGLKNSTNTNHDQRPKSGSFSDLKNRSGTSKESISKQKFKSSVKLQTPVVVEKSEEWPETENMYIYNDPDDDYEDILPKSERITKAEIDYLFVSCHIRRFPEITVDQLPTASLEPIEDLDEIPCHSIINSDLLYDDSPLEFIPFPDNPFETEV</sequence>
<name>A0A8X6UE63_NEPPI</name>
<dbReference type="OrthoDB" id="6425287at2759"/>
<gene>
    <name evidence="2" type="primary">AVEN_202373_1</name>
    <name evidence="2" type="ORF">NPIL_497581</name>
</gene>
<feature type="region of interest" description="Disordered" evidence="1">
    <location>
        <begin position="51"/>
        <end position="90"/>
    </location>
</feature>
<evidence type="ECO:0000313" key="3">
    <source>
        <dbReference type="Proteomes" id="UP000887013"/>
    </source>
</evidence>
<dbReference type="AlphaFoldDB" id="A0A8X6UE63"/>
<dbReference type="Proteomes" id="UP000887013">
    <property type="component" value="Unassembled WGS sequence"/>
</dbReference>
<proteinExistence type="predicted"/>
<protein>
    <submittedName>
        <fullName evidence="2">Uncharacterized protein</fullName>
    </submittedName>
</protein>
<comment type="caution">
    <text evidence="2">The sequence shown here is derived from an EMBL/GenBank/DDBJ whole genome shotgun (WGS) entry which is preliminary data.</text>
</comment>
<evidence type="ECO:0000256" key="1">
    <source>
        <dbReference type="SAM" id="MobiDB-lite"/>
    </source>
</evidence>
<reference evidence="2" key="1">
    <citation type="submission" date="2020-08" db="EMBL/GenBank/DDBJ databases">
        <title>Multicomponent nature underlies the extraordinary mechanical properties of spider dragline silk.</title>
        <authorList>
            <person name="Kono N."/>
            <person name="Nakamura H."/>
            <person name="Mori M."/>
            <person name="Yoshida Y."/>
            <person name="Ohtoshi R."/>
            <person name="Malay A.D."/>
            <person name="Moran D.A.P."/>
            <person name="Tomita M."/>
            <person name="Numata K."/>
            <person name="Arakawa K."/>
        </authorList>
    </citation>
    <scope>NUCLEOTIDE SEQUENCE</scope>
</reference>